<name>A0A2R6S3U5_9APHY</name>
<evidence type="ECO:0000313" key="4">
    <source>
        <dbReference type="EMBL" id="PSS36957.1"/>
    </source>
</evidence>
<dbReference type="GO" id="GO:0034703">
    <property type="term" value="C:cation channel complex"/>
    <property type="evidence" value="ECO:0007669"/>
    <property type="project" value="TreeGrafter"/>
</dbReference>
<dbReference type="OrthoDB" id="5584001at2759"/>
<proteinExistence type="predicted"/>
<protein>
    <submittedName>
        <fullName evidence="4">Uncharacterized protein</fullName>
    </submittedName>
</protein>
<feature type="compositionally biased region" description="Basic and acidic residues" evidence="1">
    <location>
        <begin position="1960"/>
        <end position="1971"/>
    </location>
</feature>
<dbReference type="InterPro" id="IPR016024">
    <property type="entry name" value="ARM-type_fold"/>
</dbReference>
<feature type="domain" description="Protein UNC80 C-terminal" evidence="3">
    <location>
        <begin position="1396"/>
        <end position="1576"/>
    </location>
</feature>
<sequence length="2344" mass="260450">MSKRAETPAKKPSGGRPIPRRLFSIDSLRKEKSTSNTASTVSQSSSQNGPLPTVTEKATTQSADDPFSDPTNWTEKPLVSSPPLDEQHDSVSIRTHTLSLDQTTPRPFSDASLGPPPSPSRRRWDTIRSHVLPAINGTTEDPLLSPPADKPSLPTRPSTPKLHRFQKKGLRQVVDTVTTNQQVQRNEHQRFAEAIRKACWSARFGETLHQVKHEREGTLNTVGSTLHLPFMASTTSLQVSSSSSSSTMQATGKSGGLRRPQSVQSLAFAGRIAPSVTHIVRVLSSFATSAEKTNTLPHEPLVLSALLLPFLSPREGTQIELEQTTALEIFEYIVQTWQAQSREAELGRCIWCCNAASAQSKLRMRVLGTLSSLLFARDRAFSADSPMILQTLIQALISLKYCLSFSLHSTSEMLSLAEYVAAVRQSSCGELSHIALEMEFGVRFSSSEDEVLIREAVIAESVIKCLDMGSVSGRWWILRTLLEDYWPIPKPTLSPSPLLSCVYWRKLKTFLSSVLTLLSHPVQDAQADVEIIVSLLYTRVLPEVAIIPEEDATEIRSKIVLLTLELLSILGNEQNDLLTQFCDWYQQPDWKSSIEHAMSDLFTKAEWPYVLRLISSVVSELPLAVQVPLVAFILPLLNTRVVSRPPDSPCPQLTHFLEFVSRSHPKVFFKPLFICAAASKDATIVSQLCVLRATAKYMPDFWIRDPEMMAVALMSDANGSRSTSNEGASTWASARVGQSALLVELVEHLHSIHDRRDLAMTSAAVKFSTALESRVGIIIDAKEKSLSLPPSQRLLFCSLFREMRLLTRSLKPASWLQAVISWVLQWDSKDANISREDLKDEVYSTMHKLQAVYAQVRDGFRRPSHRRTTTSISALEKQASEKSDTPKDKPDPLEATMKRLSEMTDAVQSTILELLVTVSALLTPEQFRQLGPVLWIHCMDEPHAPVVASTCFLIMQFAEKQPEKFTALIETGLASEEAHVRRQTIQRIGILSSWRFQILSQDVILDRNHRRPFKLQRPPVLFVATDIGSSLFVYEDDSDYKDINGHVIPVELRRRLSEIGWAQEDRVVDQRIQRIRTPMSLLPSQQLERLDTGNDEMLPGELQSVSPEPSPTKSPTGDTSLVRRDSTPVAKSQGVKRRPVFVSALVALFPKLASMVADRDLIVASAAQELIADFMRDDPSLLSRTVFHLITGDEPSLTVAISTLRAFLHIRHALPPGMAHHILNHLTGYLKSSVRQADTSNPLRGYAYTIPVIAKLVNQVSKISIREIRRAKVDFFLIPSGSLWFPQTVPVGPLFPRVLEASHDRFENVPPSLIWITLIRTSQNMLFSSMLKRNPQDIKVIRKSMTRLVLPSLHPKGDDVHLTLMDMVPCRNENERDSNSTASSTLIALSLTLARSYLLLVEQIFHCMSRHLNDREELAIFIDGLNRILLVHGDDIGIVAHTMLGTLVYLFKVGPYQTLICQYIALMTASTRFKRLFISGGGYALFMPAVMKTYVEAEYHGNIRYTIEYAANRFYALHQESFIFQSFDVMAQILDFPHVDGPWIAGGIYALFSTLKGGVSASTPDAAGIHDLNKAQEQEALMVTLAEEVPQTFLASLKRGNQDKHEVSIPVREEYEGKRLRLDDLVRLFLTVIAHNPAIQRAQQFLKFLRLLCPHLHDASRSAQTVLRGGIDALGSILLSRTAIKPKVPESAQIRPADELSYEVFAEKPTTGQRSAPSDLLNMRLEYLDLVLAFTSAGGQVANVTTLRIIDVVKAIMKDSRSNGERISIFLADYVRTVLVRKAQPPSTKDVVALLDTLAPAVSAYSVTVNFAGVYDVLIQLVGNAVLASEPAFVRLVSQYCRIGLEACELVASEGLLFDFPLRVSLVKLLNAAVSIAGSQVVDELERRIPTYDFFCGILFPMVLTLKTSADIIADSQWTDGWRRGAYTKVWLRLLSFVLATCEKGHSLRTPEKSSSLPGLERRKSQDHRAPGEGSGPLMAFTMALQTMKIIVIRAEDDISSSSPGLWAHIGMVLRSLLSDGDATFAFKFHDYSEPPSPAFSPRVSTFSEQQHVFPTFPSSASMHTRRSFLSPRLVDYLTWSLIQWLLLRRSPLMISMRIFVQERVANLATELQLQGTAVISGSGTRSRRVSTVFSKPRRSMFGHSPTSSAASTPRNSALINNSLSLPVINDFVHNLSPSKSGGRQAGYARMPSPISPSGRTSQDLNGHKIVHLGPITLHPPTDPTGFTRPVSPGGTTSGAVIQSLRAMAKETIVRSPGLVRTTYRRIRLVQQLMGYSELLPMGGSEYLAEENIDTELRVWSKRDAVDAVVSETSELMDEFKDGDGDLGDESAVLVDSQDFLLPE</sequence>
<evidence type="ECO:0000259" key="3">
    <source>
        <dbReference type="Pfam" id="PF20262"/>
    </source>
</evidence>
<feature type="compositionally biased region" description="Polar residues" evidence="1">
    <location>
        <begin position="56"/>
        <end position="74"/>
    </location>
</feature>
<feature type="domain" description="Protein UNC80 central region" evidence="2">
    <location>
        <begin position="861"/>
        <end position="1020"/>
    </location>
</feature>
<feature type="compositionally biased region" description="Basic and acidic residues" evidence="1">
    <location>
        <begin position="878"/>
        <end position="893"/>
    </location>
</feature>
<dbReference type="EMBL" id="MLYV02000089">
    <property type="protein sequence ID" value="PSS36957.1"/>
    <property type="molecule type" value="Genomic_DNA"/>
</dbReference>
<feature type="region of interest" description="Disordered" evidence="1">
    <location>
        <begin position="862"/>
        <end position="893"/>
    </location>
</feature>
<comment type="caution">
    <text evidence="4">The sequence shown here is derived from an EMBL/GenBank/DDBJ whole genome shotgun (WGS) entry which is preliminary data.</text>
</comment>
<evidence type="ECO:0000259" key="2">
    <source>
        <dbReference type="Pfam" id="PF19424"/>
    </source>
</evidence>
<feature type="region of interest" description="Disordered" evidence="1">
    <location>
        <begin position="1094"/>
        <end position="1131"/>
    </location>
</feature>
<dbReference type="Pfam" id="PF19424">
    <property type="entry name" value="UNC80"/>
    <property type="match status" value="1"/>
</dbReference>
<keyword evidence="5" id="KW-1185">Reference proteome</keyword>
<feature type="compositionally biased region" description="Low complexity" evidence="1">
    <location>
        <begin position="34"/>
        <end position="48"/>
    </location>
</feature>
<dbReference type="PANTHER" id="PTHR31781">
    <property type="entry name" value="UNC80"/>
    <property type="match status" value="1"/>
</dbReference>
<reference evidence="4 5" key="1">
    <citation type="submission" date="2018-02" db="EMBL/GenBank/DDBJ databases">
        <title>Genome sequence of the basidiomycete white-rot fungus Phlebia centrifuga.</title>
        <authorList>
            <person name="Granchi Z."/>
            <person name="Peng M."/>
            <person name="de Vries R.P."/>
            <person name="Hilden K."/>
            <person name="Makela M.R."/>
            <person name="Grigoriev I."/>
            <person name="Riley R."/>
        </authorList>
    </citation>
    <scope>NUCLEOTIDE SEQUENCE [LARGE SCALE GENOMIC DNA]</scope>
    <source>
        <strain evidence="4 5">FBCC195</strain>
    </source>
</reference>
<dbReference type="GO" id="GO:0005261">
    <property type="term" value="F:monoatomic cation channel activity"/>
    <property type="evidence" value="ECO:0007669"/>
    <property type="project" value="TreeGrafter"/>
</dbReference>
<evidence type="ECO:0000256" key="1">
    <source>
        <dbReference type="SAM" id="MobiDB-lite"/>
    </source>
</evidence>
<dbReference type="Pfam" id="PF20262">
    <property type="entry name" value="UNC80_C"/>
    <property type="match status" value="1"/>
</dbReference>
<evidence type="ECO:0000313" key="5">
    <source>
        <dbReference type="Proteomes" id="UP000186601"/>
    </source>
</evidence>
<feature type="region of interest" description="Disordered" evidence="1">
    <location>
        <begin position="239"/>
        <end position="258"/>
    </location>
</feature>
<feature type="compositionally biased region" description="Polar residues" evidence="1">
    <location>
        <begin position="92"/>
        <end position="106"/>
    </location>
</feature>
<feature type="region of interest" description="Disordered" evidence="1">
    <location>
        <begin position="1"/>
        <end position="123"/>
    </location>
</feature>
<gene>
    <name evidence="4" type="ORF">PHLCEN_2v1173</name>
</gene>
<accession>A0A2R6S3U5</accession>
<feature type="compositionally biased region" description="Polar residues" evidence="1">
    <location>
        <begin position="1103"/>
        <end position="1119"/>
    </location>
</feature>
<dbReference type="Proteomes" id="UP000186601">
    <property type="component" value="Unassembled WGS sequence"/>
</dbReference>
<feature type="region of interest" description="Disordered" evidence="1">
    <location>
        <begin position="1948"/>
        <end position="1977"/>
    </location>
</feature>
<dbReference type="InterPro" id="IPR045852">
    <property type="entry name" value="UNC80_central"/>
</dbReference>
<dbReference type="SUPFAM" id="SSF48371">
    <property type="entry name" value="ARM repeat"/>
    <property type="match status" value="1"/>
</dbReference>
<dbReference type="InterPro" id="IPR046460">
    <property type="entry name" value="UNC80_C"/>
</dbReference>
<dbReference type="STRING" id="98765.A0A2R6S3U5"/>
<dbReference type="PANTHER" id="PTHR31781:SF1">
    <property type="entry name" value="PROTEIN UNC-80 HOMOLOG"/>
    <property type="match status" value="1"/>
</dbReference>
<organism evidence="4 5">
    <name type="scientific">Hermanssonia centrifuga</name>
    <dbReference type="NCBI Taxonomy" id="98765"/>
    <lineage>
        <taxon>Eukaryota</taxon>
        <taxon>Fungi</taxon>
        <taxon>Dikarya</taxon>
        <taxon>Basidiomycota</taxon>
        <taxon>Agaricomycotina</taxon>
        <taxon>Agaricomycetes</taxon>
        <taxon>Polyporales</taxon>
        <taxon>Meruliaceae</taxon>
        <taxon>Hermanssonia</taxon>
    </lineage>
</organism>
<dbReference type="GO" id="GO:0055080">
    <property type="term" value="P:monoatomic cation homeostasis"/>
    <property type="evidence" value="ECO:0007669"/>
    <property type="project" value="TreeGrafter"/>
</dbReference>
<feature type="region of interest" description="Disordered" evidence="1">
    <location>
        <begin position="135"/>
        <end position="161"/>
    </location>
</feature>